<reference evidence="1" key="1">
    <citation type="journal article" date="2020" name="Microb. Genom.">
        <title>Genetic diversity of clinical and environmental Mucorales isolates obtained from an investigation of mucormycosis cases among solid organ transplant recipients.</title>
        <authorList>
            <person name="Nguyen M.H."/>
            <person name="Kaul D."/>
            <person name="Muto C."/>
            <person name="Cheng S.J."/>
            <person name="Richter R.A."/>
            <person name="Bruno V.M."/>
            <person name="Liu G."/>
            <person name="Beyhan S."/>
            <person name="Sundermann A.J."/>
            <person name="Mounaud S."/>
            <person name="Pasculle A.W."/>
            <person name="Nierman W.C."/>
            <person name="Driscoll E."/>
            <person name="Cumbie R."/>
            <person name="Clancy C.J."/>
            <person name="Dupont C.L."/>
        </authorList>
    </citation>
    <scope>NUCLEOTIDE SEQUENCE</scope>
    <source>
        <strain evidence="1">GL11</strain>
    </source>
</reference>
<dbReference type="EMBL" id="JAANQT010003668">
    <property type="protein sequence ID" value="KAG1300847.1"/>
    <property type="molecule type" value="Genomic_DNA"/>
</dbReference>
<organism evidence="1 2">
    <name type="scientific">Rhizopus oryzae</name>
    <name type="common">Mucormycosis agent</name>
    <name type="synonym">Rhizopus arrhizus var. delemar</name>
    <dbReference type="NCBI Taxonomy" id="64495"/>
    <lineage>
        <taxon>Eukaryota</taxon>
        <taxon>Fungi</taxon>
        <taxon>Fungi incertae sedis</taxon>
        <taxon>Mucoromycota</taxon>
        <taxon>Mucoromycotina</taxon>
        <taxon>Mucoromycetes</taxon>
        <taxon>Mucorales</taxon>
        <taxon>Mucorineae</taxon>
        <taxon>Rhizopodaceae</taxon>
        <taxon>Rhizopus</taxon>
    </lineage>
</organism>
<keyword evidence="2" id="KW-1185">Reference proteome</keyword>
<dbReference type="Proteomes" id="UP000716291">
    <property type="component" value="Unassembled WGS sequence"/>
</dbReference>
<evidence type="ECO:0000313" key="1">
    <source>
        <dbReference type="EMBL" id="KAG1300847.1"/>
    </source>
</evidence>
<gene>
    <name evidence="1" type="ORF">G6F64_012328</name>
</gene>
<accession>A0A9P6WY12</accession>
<dbReference type="AlphaFoldDB" id="A0A9P6WY12"/>
<protein>
    <submittedName>
        <fullName evidence="1">Uncharacterized protein</fullName>
    </submittedName>
</protein>
<evidence type="ECO:0000313" key="2">
    <source>
        <dbReference type="Proteomes" id="UP000716291"/>
    </source>
</evidence>
<comment type="caution">
    <text evidence="1">The sequence shown here is derived from an EMBL/GenBank/DDBJ whole genome shotgun (WGS) entry which is preliminary data.</text>
</comment>
<proteinExistence type="predicted"/>
<sequence length="121" mass="13900">MPDNFSKKRLRAYADDGALYTQTCKYKYSKTSEILVELMPPPSELPKSAKDSISQTNSATDVLRDEISLPKTDMDYIKQFRQTKQNTSWKTCFEAGKEEGFFSSYANSQSLKTAYFKHLNK</sequence>
<name>A0A9P6WY12_RHIOR</name>
<dbReference type="OrthoDB" id="2272288at2759"/>